<dbReference type="EMBL" id="JARKIB010000003">
    <property type="protein sequence ID" value="KAJ7783052.1"/>
    <property type="molecule type" value="Genomic_DNA"/>
</dbReference>
<feature type="coiled-coil region" evidence="1">
    <location>
        <begin position="62"/>
        <end position="142"/>
    </location>
</feature>
<feature type="region of interest" description="Disordered" evidence="2">
    <location>
        <begin position="1"/>
        <end position="40"/>
    </location>
</feature>
<sequence>MSTFTKGPRLEPQQKLQGPGAYNTNGKPDPKPYSKPPANFGDRYAILQRKVEDLERIHSDGKKAHQAEVDRLKLELSRSQKANTEHLDRLEKQKKQNAILDVRIQDLKKASATEQAAKQGEAGELKKAIREKDRTIADLEKSGAAEKRKREMVEARLRELQGKGDADVRAARAQTESLQSELARSQEETRQALQSLATTETDAASEQNSLLEQLEQHRLLVMRAAEEYGRLAAETVSANAHAKLKHDYRVLQQRAWRLERKSANSDGQITELVNLIRHAHDTNSLLVREIHDLHQECDFYRRTLATSDPRRGGPRLVQLYHALAAAMRELHVDELSIHQSDGALATASAELYRLAYNELGSEYATADTEVEQERVICKDLRVELSHIQMGCQTLEEECSKARQEREDLSNQLFATSREMDELRISVAAAEQQSSELEHRLEATIHQSEMTASNETVKKSRMAEDGLRAEIDTLTTELADLDQFQTAYYSLSDEVKALVARNELAEGEAEQLGKFNAEILGHNNPAQRIMYVDRIRRELAEIKHKLAVTVVECETAAAHNVELLRELEMYKSASVPLESKPRTLVTRISRPPLSNLNHTTPPTGVSTIREVKETEQRFEDFSFAI</sequence>
<name>A0AAD7KCS1_9AGAR</name>
<keyword evidence="1" id="KW-0175">Coiled coil</keyword>
<gene>
    <name evidence="3" type="ORF">B0H16DRAFT_1658450</name>
</gene>
<reference evidence="3" key="1">
    <citation type="submission" date="2023-03" db="EMBL/GenBank/DDBJ databases">
        <title>Massive genome expansion in bonnet fungi (Mycena s.s.) driven by repeated elements and novel gene families across ecological guilds.</title>
        <authorList>
            <consortium name="Lawrence Berkeley National Laboratory"/>
            <person name="Harder C.B."/>
            <person name="Miyauchi S."/>
            <person name="Viragh M."/>
            <person name="Kuo A."/>
            <person name="Thoen E."/>
            <person name="Andreopoulos B."/>
            <person name="Lu D."/>
            <person name="Skrede I."/>
            <person name="Drula E."/>
            <person name="Henrissat B."/>
            <person name="Morin E."/>
            <person name="Kohler A."/>
            <person name="Barry K."/>
            <person name="LaButti K."/>
            <person name="Morin E."/>
            <person name="Salamov A."/>
            <person name="Lipzen A."/>
            <person name="Mereny Z."/>
            <person name="Hegedus B."/>
            <person name="Baldrian P."/>
            <person name="Stursova M."/>
            <person name="Weitz H."/>
            <person name="Taylor A."/>
            <person name="Grigoriev I.V."/>
            <person name="Nagy L.G."/>
            <person name="Martin F."/>
            <person name="Kauserud H."/>
        </authorList>
    </citation>
    <scope>NUCLEOTIDE SEQUENCE</scope>
    <source>
        <strain evidence="3">CBHHK182m</strain>
    </source>
</reference>
<keyword evidence="4" id="KW-1185">Reference proteome</keyword>
<feature type="region of interest" description="Disordered" evidence="2">
    <location>
        <begin position="163"/>
        <end position="207"/>
    </location>
</feature>
<evidence type="ECO:0000313" key="4">
    <source>
        <dbReference type="Proteomes" id="UP001215598"/>
    </source>
</evidence>
<organism evidence="3 4">
    <name type="scientific">Mycena metata</name>
    <dbReference type="NCBI Taxonomy" id="1033252"/>
    <lineage>
        <taxon>Eukaryota</taxon>
        <taxon>Fungi</taxon>
        <taxon>Dikarya</taxon>
        <taxon>Basidiomycota</taxon>
        <taxon>Agaricomycotina</taxon>
        <taxon>Agaricomycetes</taxon>
        <taxon>Agaricomycetidae</taxon>
        <taxon>Agaricales</taxon>
        <taxon>Marasmiineae</taxon>
        <taxon>Mycenaceae</taxon>
        <taxon>Mycena</taxon>
    </lineage>
</organism>
<proteinExistence type="predicted"/>
<comment type="caution">
    <text evidence="3">The sequence shown here is derived from an EMBL/GenBank/DDBJ whole genome shotgun (WGS) entry which is preliminary data.</text>
</comment>
<evidence type="ECO:0000256" key="2">
    <source>
        <dbReference type="SAM" id="MobiDB-lite"/>
    </source>
</evidence>
<dbReference type="Proteomes" id="UP001215598">
    <property type="component" value="Unassembled WGS sequence"/>
</dbReference>
<feature type="compositionally biased region" description="Polar residues" evidence="2">
    <location>
        <begin position="191"/>
        <end position="207"/>
    </location>
</feature>
<protein>
    <submittedName>
        <fullName evidence="3">Uncharacterized protein</fullName>
    </submittedName>
</protein>
<dbReference type="AlphaFoldDB" id="A0AAD7KCS1"/>
<evidence type="ECO:0000313" key="3">
    <source>
        <dbReference type="EMBL" id="KAJ7783052.1"/>
    </source>
</evidence>
<feature type="coiled-coil region" evidence="1">
    <location>
        <begin position="391"/>
        <end position="446"/>
    </location>
</feature>
<evidence type="ECO:0000256" key="1">
    <source>
        <dbReference type="SAM" id="Coils"/>
    </source>
</evidence>
<feature type="compositionally biased region" description="Polar residues" evidence="2">
    <location>
        <begin position="174"/>
        <end position="183"/>
    </location>
</feature>
<accession>A0AAD7KCS1</accession>